<comment type="subcellular location">
    <subcellularLocation>
        <location evidence="1">Membrane</location>
        <topology evidence="1">Multi-pass membrane protein</topology>
    </subcellularLocation>
</comment>
<keyword evidence="3 6" id="KW-1133">Transmembrane helix</keyword>
<feature type="transmembrane region" description="Helical" evidence="6">
    <location>
        <begin position="710"/>
        <end position="728"/>
    </location>
</feature>
<feature type="transmembrane region" description="Helical" evidence="6">
    <location>
        <begin position="218"/>
        <end position="239"/>
    </location>
</feature>
<reference evidence="8 9" key="1">
    <citation type="journal article" date="2023" name="Sci. Data">
        <title>Genome assembly of the Korean intertidal mud-creeper Batillaria attramentaria.</title>
        <authorList>
            <person name="Patra A.K."/>
            <person name="Ho P.T."/>
            <person name="Jun S."/>
            <person name="Lee S.J."/>
            <person name="Kim Y."/>
            <person name="Won Y.J."/>
        </authorList>
    </citation>
    <scope>NUCLEOTIDE SEQUENCE [LARGE SCALE GENOMIC DNA]</scope>
    <source>
        <strain evidence="8">Wonlab-2016</strain>
    </source>
</reference>
<dbReference type="AlphaFoldDB" id="A0ABD0M5F0"/>
<feature type="transmembrane region" description="Helical" evidence="6">
    <location>
        <begin position="580"/>
        <end position="598"/>
    </location>
</feature>
<accession>A0ABD0M5F0</accession>
<feature type="transmembrane region" description="Helical" evidence="6">
    <location>
        <begin position="333"/>
        <end position="350"/>
    </location>
</feature>
<dbReference type="InterPro" id="IPR005829">
    <property type="entry name" value="Sugar_transporter_CS"/>
</dbReference>
<feature type="transmembrane region" description="Helical" evidence="6">
    <location>
        <begin position="356"/>
        <end position="377"/>
    </location>
</feature>
<feature type="transmembrane region" description="Helical" evidence="6">
    <location>
        <begin position="245"/>
        <end position="264"/>
    </location>
</feature>
<keyword evidence="2 6" id="KW-0812">Transmembrane</keyword>
<comment type="caution">
    <text evidence="8">The sequence shown here is derived from an EMBL/GenBank/DDBJ whole genome shotgun (WGS) entry which is preliminary data.</text>
</comment>
<feature type="transmembrane region" description="Helical" evidence="6">
    <location>
        <begin position="38"/>
        <end position="58"/>
    </location>
</feature>
<keyword evidence="4 6" id="KW-0472">Membrane</keyword>
<dbReference type="PROSITE" id="PS50850">
    <property type="entry name" value="MFS"/>
    <property type="match status" value="1"/>
</dbReference>
<dbReference type="InterPro" id="IPR020846">
    <property type="entry name" value="MFS_dom"/>
</dbReference>
<feature type="transmembrane region" description="Helical" evidence="6">
    <location>
        <begin position="452"/>
        <end position="474"/>
    </location>
</feature>
<dbReference type="InterPro" id="IPR005828">
    <property type="entry name" value="MFS_sugar_transport-like"/>
</dbReference>
<feature type="transmembrane region" description="Helical" evidence="6">
    <location>
        <begin position="421"/>
        <end position="440"/>
    </location>
</feature>
<feature type="transmembrane region" description="Helical" evidence="6">
    <location>
        <begin position="162"/>
        <end position="179"/>
    </location>
</feature>
<dbReference type="Pfam" id="PF07690">
    <property type="entry name" value="MFS_1"/>
    <property type="match status" value="1"/>
</dbReference>
<name>A0ABD0M5F0_9CAEN</name>
<feature type="region of interest" description="Disordered" evidence="5">
    <location>
        <begin position="1"/>
        <end position="20"/>
    </location>
</feature>
<feature type="transmembrane region" description="Helical" evidence="6">
    <location>
        <begin position="185"/>
        <end position="206"/>
    </location>
</feature>
<dbReference type="SUPFAM" id="SSF103473">
    <property type="entry name" value="MFS general substrate transporter"/>
    <property type="match status" value="3"/>
</dbReference>
<dbReference type="PROSITE" id="PS00216">
    <property type="entry name" value="SUGAR_TRANSPORT_1"/>
    <property type="match status" value="1"/>
</dbReference>
<evidence type="ECO:0000256" key="6">
    <source>
        <dbReference type="SAM" id="Phobius"/>
    </source>
</evidence>
<dbReference type="Gene3D" id="1.20.1250.20">
    <property type="entry name" value="MFS general substrate transporter like domains"/>
    <property type="match status" value="3"/>
</dbReference>
<dbReference type="EMBL" id="JACVVK020000006">
    <property type="protein sequence ID" value="KAK7506661.1"/>
    <property type="molecule type" value="Genomic_DNA"/>
</dbReference>
<dbReference type="PANTHER" id="PTHR24064">
    <property type="entry name" value="SOLUTE CARRIER FAMILY 22 MEMBER"/>
    <property type="match status" value="1"/>
</dbReference>
<evidence type="ECO:0000256" key="3">
    <source>
        <dbReference type="ARBA" id="ARBA00022989"/>
    </source>
</evidence>
<keyword evidence="9" id="KW-1185">Reference proteome</keyword>
<feature type="non-terminal residue" evidence="8">
    <location>
        <position position="764"/>
    </location>
</feature>
<evidence type="ECO:0000313" key="9">
    <source>
        <dbReference type="Proteomes" id="UP001519460"/>
    </source>
</evidence>
<feature type="transmembrane region" description="Helical" evidence="6">
    <location>
        <begin position="648"/>
        <end position="670"/>
    </location>
</feature>
<dbReference type="InterPro" id="IPR036259">
    <property type="entry name" value="MFS_trans_sf"/>
</dbReference>
<evidence type="ECO:0000256" key="4">
    <source>
        <dbReference type="ARBA" id="ARBA00023136"/>
    </source>
</evidence>
<feature type="transmembrane region" description="Helical" evidence="6">
    <location>
        <begin position="553"/>
        <end position="574"/>
    </location>
</feature>
<dbReference type="Proteomes" id="UP001519460">
    <property type="component" value="Unassembled WGS sequence"/>
</dbReference>
<organism evidence="8 9">
    <name type="scientific">Batillaria attramentaria</name>
    <dbReference type="NCBI Taxonomy" id="370345"/>
    <lineage>
        <taxon>Eukaryota</taxon>
        <taxon>Metazoa</taxon>
        <taxon>Spiralia</taxon>
        <taxon>Lophotrochozoa</taxon>
        <taxon>Mollusca</taxon>
        <taxon>Gastropoda</taxon>
        <taxon>Caenogastropoda</taxon>
        <taxon>Sorbeoconcha</taxon>
        <taxon>Cerithioidea</taxon>
        <taxon>Batillariidae</taxon>
        <taxon>Batillaria</taxon>
    </lineage>
</organism>
<evidence type="ECO:0000313" key="8">
    <source>
        <dbReference type="EMBL" id="KAK7506661.1"/>
    </source>
</evidence>
<proteinExistence type="predicted"/>
<dbReference type="Pfam" id="PF00083">
    <property type="entry name" value="Sugar_tr"/>
    <property type="match status" value="1"/>
</dbReference>
<gene>
    <name evidence="8" type="ORF">BaRGS_00002136</name>
</gene>
<sequence>MSGPDTSLVGDDATKPADDNLEDLMTSVGGHGRFQIQVWSIGLGTKISVAMVFLYMSFAGATPDWWCVHGDVNVDDVVMNETTHASRWDVNDSSLYRSCKVNNTKCSDYRFDMSSKTIVNEWSLVCDRKWVSATVTSLQYAGIFIGALVSGQVADIWGRRKTCIALLACQAVSCLVNAFSPTWVVFAVTRFFTGLGGGGYQVVYLSHLVEFTDMKWRALLGAVPSFHVGKILNALVAWLLQDWQYVGIACSVITLPFLIAWWFMPESIRWLLVHERVDEAQAILCHVSRRNGKAEPDVSRTRALVRTEVSRARANRLYSFRDLFRSRDLTRRTLVWFSMGAVSYFLAFAAETLSGSLYLNIFLMAISDIPGILMSGYLNNKIGRRWTGFVFFMLAGVLALAVVVVQLAVSEDGSRQSAIRGLALAASLAVGGAWNGVMVFTSESFPTVIRNVASGACGTCSRVGGILAPQLVFLYTSHPVLPYVISAVLMVGSSVGCLTMRETNDKPLEDWSLVCDRKWVSTTVTSVQWAGILVGAIVSGQAADIWGRRKTCIVLLACQVVSCLVNAFSPTWIVFVVTRFFTGLGGGGYLVVYSSVVLEFTDIKFHTLLGAVPTFQNWSEMDVFWLFHVVWCRVAGSSSMSEVSRGTLIRALALLAKLTVGGAWMSVLVFSCESFPTVIRNIGHGVCSTSARVGGILAPQLVFLYTTNPVLPYVVSAVLMVGSSVGCLTMRETNDKPLEDVLIVVGEHTPRVVMIARPRPRDTL</sequence>
<feature type="transmembrane region" description="Helical" evidence="6">
    <location>
        <begin position="389"/>
        <end position="409"/>
    </location>
</feature>
<evidence type="ECO:0000256" key="5">
    <source>
        <dbReference type="SAM" id="MobiDB-lite"/>
    </source>
</evidence>
<dbReference type="GO" id="GO:0016020">
    <property type="term" value="C:membrane"/>
    <property type="evidence" value="ECO:0007669"/>
    <property type="project" value="UniProtKB-SubCell"/>
</dbReference>
<evidence type="ECO:0000259" key="7">
    <source>
        <dbReference type="PROSITE" id="PS50850"/>
    </source>
</evidence>
<evidence type="ECO:0000256" key="2">
    <source>
        <dbReference type="ARBA" id="ARBA00022692"/>
    </source>
</evidence>
<feature type="transmembrane region" description="Helical" evidence="6">
    <location>
        <begin position="480"/>
        <end position="498"/>
    </location>
</feature>
<protein>
    <recommendedName>
        <fullName evidence="7">Major facilitator superfamily (MFS) profile domain-containing protein</fullName>
    </recommendedName>
</protein>
<evidence type="ECO:0000256" key="1">
    <source>
        <dbReference type="ARBA" id="ARBA00004141"/>
    </source>
</evidence>
<dbReference type="InterPro" id="IPR011701">
    <property type="entry name" value="MFS"/>
</dbReference>
<feature type="domain" description="Major facilitator superfamily (MFS) profile" evidence="7">
    <location>
        <begin position="78"/>
        <end position="504"/>
    </location>
</feature>